<organism evidence="1 2">
    <name type="scientific">Chrysochromulina tobinii</name>
    <dbReference type="NCBI Taxonomy" id="1460289"/>
    <lineage>
        <taxon>Eukaryota</taxon>
        <taxon>Haptista</taxon>
        <taxon>Haptophyta</taxon>
        <taxon>Prymnesiophyceae</taxon>
        <taxon>Prymnesiales</taxon>
        <taxon>Chrysochromulinaceae</taxon>
        <taxon>Chrysochromulina</taxon>
    </lineage>
</organism>
<accession>A0A0M0LQU5</accession>
<evidence type="ECO:0008006" key="3">
    <source>
        <dbReference type="Google" id="ProtNLM"/>
    </source>
</evidence>
<feature type="non-terminal residue" evidence="1">
    <location>
        <position position="96"/>
    </location>
</feature>
<protein>
    <recommendedName>
        <fullName evidence="3">Reverse transcriptase Ty1/copia-type domain-containing protein</fullName>
    </recommendedName>
</protein>
<dbReference type="EMBL" id="JWZX01000240">
    <property type="protein sequence ID" value="KOO53409.1"/>
    <property type="molecule type" value="Genomic_DNA"/>
</dbReference>
<evidence type="ECO:0000313" key="2">
    <source>
        <dbReference type="Proteomes" id="UP000037460"/>
    </source>
</evidence>
<proteinExistence type="predicted"/>
<name>A0A0M0LQU5_9EUKA</name>
<evidence type="ECO:0000313" key="1">
    <source>
        <dbReference type="EMBL" id="KOO53409.1"/>
    </source>
</evidence>
<keyword evidence="2" id="KW-1185">Reference proteome</keyword>
<comment type="caution">
    <text evidence="1">The sequence shown here is derived from an EMBL/GenBank/DDBJ whole genome shotgun (WGS) entry which is preliminary data.</text>
</comment>
<dbReference type="AlphaFoldDB" id="A0A0M0LQU5"/>
<dbReference type="Proteomes" id="UP000037460">
    <property type="component" value="Unassembled WGS sequence"/>
</dbReference>
<gene>
    <name evidence="1" type="ORF">Ctob_016706</name>
</gene>
<sequence>MDSLTRDWDITDEGPMEDLLGIEVDYLPDGAIKLHQTSYVKKLIERFLPHGPIEKVQRGSLPYSSDFLKHIADALALPPASYPELIRPLQERLGCL</sequence>
<reference evidence="2" key="1">
    <citation type="journal article" date="2015" name="PLoS Genet.">
        <title>Genome Sequence and Transcriptome Analyses of Chrysochromulina tobin: Metabolic Tools for Enhanced Algal Fitness in the Prominent Order Prymnesiales (Haptophyceae).</title>
        <authorList>
            <person name="Hovde B.T."/>
            <person name="Deodato C.R."/>
            <person name="Hunsperger H.M."/>
            <person name="Ryken S.A."/>
            <person name="Yost W."/>
            <person name="Jha R.K."/>
            <person name="Patterson J."/>
            <person name="Monnat R.J. Jr."/>
            <person name="Barlow S.B."/>
            <person name="Starkenburg S.R."/>
            <person name="Cattolico R.A."/>
        </authorList>
    </citation>
    <scope>NUCLEOTIDE SEQUENCE</scope>
    <source>
        <strain evidence="2">CCMP291</strain>
    </source>
</reference>